<accession>A0A081QVI5</accession>
<evidence type="ECO:0000313" key="4">
    <source>
        <dbReference type="Proteomes" id="UP000277773"/>
    </source>
</evidence>
<name>A0A081QVI5_STRMT</name>
<evidence type="ECO:0000313" key="3">
    <source>
        <dbReference type="Proteomes" id="UP000028089"/>
    </source>
</evidence>
<dbReference type="EMBL" id="JPFY01000011">
    <property type="protein sequence ID" value="KEQ46958.1"/>
    <property type="molecule type" value="Genomic_DNA"/>
</dbReference>
<dbReference type="PATRIC" id="fig|28037.93.peg.310"/>
<dbReference type="Proteomes" id="UP000277773">
    <property type="component" value="Unassembled WGS sequence"/>
</dbReference>
<organism evidence="1 3">
    <name type="scientific">Streptococcus mitis</name>
    <dbReference type="NCBI Taxonomy" id="28037"/>
    <lineage>
        <taxon>Bacteria</taxon>
        <taxon>Bacillati</taxon>
        <taxon>Bacillota</taxon>
        <taxon>Bacilli</taxon>
        <taxon>Lactobacillales</taxon>
        <taxon>Streptococcaceae</taxon>
        <taxon>Streptococcus</taxon>
        <taxon>Streptococcus mitis group</taxon>
    </lineage>
</organism>
<dbReference type="AlphaFoldDB" id="A0A081QVI5"/>
<comment type="caution">
    <text evidence="1">The sequence shown here is derived from an EMBL/GenBank/DDBJ whole genome shotgun (WGS) entry which is preliminary data.</text>
</comment>
<dbReference type="PANTHER" id="PTHR35788">
    <property type="entry name" value="EXPORTED PROTEIN-RELATED"/>
    <property type="match status" value="1"/>
</dbReference>
<proteinExistence type="predicted"/>
<dbReference type="EMBL" id="RJPY01000004">
    <property type="protein sequence ID" value="RSJ98396.1"/>
    <property type="molecule type" value="Genomic_DNA"/>
</dbReference>
<dbReference type="Pfam" id="PF04294">
    <property type="entry name" value="VanW"/>
    <property type="match status" value="1"/>
</dbReference>
<evidence type="ECO:0000313" key="1">
    <source>
        <dbReference type="EMBL" id="KEQ46958.1"/>
    </source>
</evidence>
<dbReference type="InterPro" id="IPR007391">
    <property type="entry name" value="Vancomycin_resist_VanW"/>
</dbReference>
<dbReference type="PANTHER" id="PTHR35788:SF1">
    <property type="entry name" value="EXPORTED PROTEIN"/>
    <property type="match status" value="1"/>
</dbReference>
<reference evidence="1 3" key="1">
    <citation type="submission" date="2014-05" db="EMBL/GenBank/DDBJ databases">
        <authorList>
            <person name="Daugherty S.C."/>
            <person name="Tallon L.J."/>
            <person name="Sadzewicz L."/>
            <person name="Kilian M."/>
            <person name="Tettelin H."/>
        </authorList>
    </citation>
    <scope>NUCLEOTIDE SEQUENCE [LARGE SCALE GENOMIC DNA]</scope>
    <source>
        <strain evidence="1 3">SK578</strain>
    </source>
</reference>
<gene>
    <name evidence="2" type="primary">vanW</name>
    <name evidence="2" type="ORF">D8786_04170</name>
    <name evidence="1" type="ORF">SK578_0323</name>
</gene>
<reference evidence="2 4" key="2">
    <citation type="submission" date="2018-11" db="EMBL/GenBank/DDBJ databases">
        <title>Species Designations Belie Phenotypic and Genotypic Heterogeneity in Oral Streptococci.</title>
        <authorList>
            <person name="Velsko I."/>
        </authorList>
    </citation>
    <scope>NUCLEOTIDE SEQUENCE [LARGE SCALE GENOMIC DNA]</scope>
    <source>
        <strain evidence="2 4">BCC08</strain>
    </source>
</reference>
<sequence length="278" mass="32402">MVFWNKDLLFCEISPTTYKISLKKENLKRHIQNFKQGKKFSKIRQEKILPNLVSSYSTQLIKRGPGIDITLQKGKATNIQIASKNLNNIIIHPGEEFSFWSLVGNTTKKKGYQEGRVIINGKVEPDIGGGLCNLANLLHLLIVHSPMKITEFHSHSDALDPDKGTRKPFANGTSVQYNHQDYRFKNNTDQLIQLRTWVENDILFGELRSESQFPFTYQIVEENHHFKKEGDHYYRNSMIYREKVDRITEQILEKELILKNHSKVMYDPKLIPTEMIKQ</sequence>
<dbReference type="InterPro" id="IPR052913">
    <property type="entry name" value="Glycopeptide_resist_protein"/>
</dbReference>
<dbReference type="RefSeq" id="WP_042750122.1">
    <property type="nucleotide sequence ID" value="NZ_JPFY01000011.1"/>
</dbReference>
<dbReference type="Proteomes" id="UP000028089">
    <property type="component" value="Unassembled WGS sequence"/>
</dbReference>
<evidence type="ECO:0000313" key="2">
    <source>
        <dbReference type="EMBL" id="RSJ98396.1"/>
    </source>
</evidence>
<protein>
    <submittedName>
        <fullName evidence="1">VanW like family protein</fullName>
    </submittedName>
    <submittedName>
        <fullName evidence="2">Vancomycin B-type resistance protein VanW</fullName>
    </submittedName>
</protein>